<protein>
    <submittedName>
        <fullName evidence="1">Uncharacterized protein</fullName>
    </submittedName>
</protein>
<gene>
    <name evidence="1" type="ORF">A6R68_12941</name>
</gene>
<dbReference type="AlphaFoldDB" id="A0A1A6H4F5"/>
<keyword evidence="2" id="KW-1185">Reference proteome</keyword>
<dbReference type="Proteomes" id="UP000092124">
    <property type="component" value="Unassembled WGS sequence"/>
</dbReference>
<evidence type="ECO:0000313" key="2">
    <source>
        <dbReference type="Proteomes" id="UP000092124"/>
    </source>
</evidence>
<accession>A0A1A6H4F5</accession>
<reference evidence="1 2" key="1">
    <citation type="submission" date="2016-06" db="EMBL/GenBank/DDBJ databases">
        <title>The Draft Genome Sequence and Annotation of the Desert Woodrat Neotoma lepida.</title>
        <authorList>
            <person name="Campbell M."/>
            <person name="Oakeson K.F."/>
            <person name="Yandell M."/>
            <person name="Halpert J.R."/>
            <person name="Dearing D."/>
        </authorList>
    </citation>
    <scope>NUCLEOTIDE SEQUENCE [LARGE SCALE GENOMIC DNA]</scope>
    <source>
        <strain evidence="1">417</strain>
        <tissue evidence="1">Liver</tissue>
    </source>
</reference>
<proteinExistence type="predicted"/>
<evidence type="ECO:0000313" key="1">
    <source>
        <dbReference type="EMBL" id="OBS72477.1"/>
    </source>
</evidence>
<name>A0A1A6H4F5_NEOLE</name>
<organism evidence="1 2">
    <name type="scientific">Neotoma lepida</name>
    <name type="common">Desert woodrat</name>
    <dbReference type="NCBI Taxonomy" id="56216"/>
    <lineage>
        <taxon>Eukaryota</taxon>
        <taxon>Metazoa</taxon>
        <taxon>Chordata</taxon>
        <taxon>Craniata</taxon>
        <taxon>Vertebrata</taxon>
        <taxon>Euteleostomi</taxon>
        <taxon>Mammalia</taxon>
        <taxon>Eutheria</taxon>
        <taxon>Euarchontoglires</taxon>
        <taxon>Glires</taxon>
        <taxon>Rodentia</taxon>
        <taxon>Myomorpha</taxon>
        <taxon>Muroidea</taxon>
        <taxon>Cricetidae</taxon>
        <taxon>Neotominae</taxon>
        <taxon>Neotoma</taxon>
    </lineage>
</organism>
<dbReference type="EMBL" id="LZPO01055103">
    <property type="protein sequence ID" value="OBS72477.1"/>
    <property type="molecule type" value="Genomic_DNA"/>
</dbReference>
<sequence>MSLTISLICGLHQGPDVNTLEYSSTLSCSHGRYVNTDTFITIQQYDEGRKWRPSKQGGNFL</sequence>
<comment type="caution">
    <text evidence="1">The sequence shown here is derived from an EMBL/GenBank/DDBJ whole genome shotgun (WGS) entry which is preliminary data.</text>
</comment>